<proteinExistence type="predicted"/>
<accession>A0ABZ0Z2M6</accession>
<organism evidence="1 2">
    <name type="scientific">phage Lak_Megaphage_Sonny</name>
    <dbReference type="NCBI Taxonomy" id="3109229"/>
    <lineage>
        <taxon>Viruses</taxon>
        <taxon>Duplodnaviria</taxon>
        <taxon>Heunggongvirae</taxon>
        <taxon>Uroviricota</taxon>
        <taxon>Caudoviricetes</taxon>
        <taxon>Caudoviricetes code 15 clade</taxon>
    </lineage>
</organism>
<keyword evidence="2" id="KW-1185">Reference proteome</keyword>
<name>A0ABZ0Z2M6_9CAUD</name>
<evidence type="ECO:0000313" key="1">
    <source>
        <dbReference type="EMBL" id="WQJ53452.1"/>
    </source>
</evidence>
<dbReference type="Proteomes" id="UP001358193">
    <property type="component" value="Segment"/>
</dbReference>
<evidence type="ECO:0000313" key="2">
    <source>
        <dbReference type="Proteomes" id="UP001358193"/>
    </source>
</evidence>
<sequence>MSCDIHFKLEYKPKDKDVQHWFPVFGWSQNELYLDADYMIFAALANVRNYDDIEHIELKGFPKDADLSTKLAYCYVIDESEESNTTYYDSEDGTKCVNPDVADNWVNQKYSVYMEDPIYGLVTGPDFHSANWCTFEEYKHALDIVKNKYPNKFINVCYQAIYALMETYNKNDMYIRMVYWFDN</sequence>
<reference evidence="1 2" key="1">
    <citation type="submission" date="2023-11" db="EMBL/GenBank/DDBJ databases">
        <authorList>
            <person name="Cook R."/>
            <person name="Crisci M."/>
            <person name="Pye H."/>
            <person name="Adriaenssens E."/>
            <person name="Santini J."/>
        </authorList>
    </citation>
    <scope>NUCLEOTIDE SEQUENCE [LARGE SCALE GENOMIC DNA]</scope>
    <source>
        <strain evidence="1">Lak_Megaphage_Sonny</strain>
    </source>
</reference>
<dbReference type="EMBL" id="OR769223">
    <property type="protein sequence ID" value="WQJ53452.1"/>
    <property type="molecule type" value="Genomic_DNA"/>
</dbReference>
<protein>
    <submittedName>
        <fullName evidence="1">Uncharacterized protein</fullName>
    </submittedName>
</protein>